<protein>
    <submittedName>
        <fullName evidence="4">DUF926-domain-containing protein</fullName>
    </submittedName>
</protein>
<reference evidence="4 5" key="1">
    <citation type="journal article" date="2016" name="Mol. Biol. Evol.">
        <title>Comparative Genomics of Early-Diverging Mushroom-Forming Fungi Provides Insights into the Origins of Lignocellulose Decay Capabilities.</title>
        <authorList>
            <person name="Nagy L.G."/>
            <person name="Riley R."/>
            <person name="Tritt A."/>
            <person name="Adam C."/>
            <person name="Daum C."/>
            <person name="Floudas D."/>
            <person name="Sun H."/>
            <person name="Yadav J.S."/>
            <person name="Pangilinan J."/>
            <person name="Larsson K.H."/>
            <person name="Matsuura K."/>
            <person name="Barry K."/>
            <person name="Labutti K."/>
            <person name="Kuo R."/>
            <person name="Ohm R.A."/>
            <person name="Bhattacharya S.S."/>
            <person name="Shirouzu T."/>
            <person name="Yoshinaga Y."/>
            <person name="Martin F.M."/>
            <person name="Grigoriev I.V."/>
            <person name="Hibbett D.S."/>
        </authorList>
    </citation>
    <scope>NUCLEOTIDE SEQUENCE [LARGE SCALE GENOMIC DNA]</scope>
    <source>
        <strain evidence="4 5">HHB9708</strain>
    </source>
</reference>
<evidence type="ECO:0000259" key="3">
    <source>
        <dbReference type="Pfam" id="PF06047"/>
    </source>
</evidence>
<dbReference type="GO" id="GO:0010468">
    <property type="term" value="P:regulation of gene expression"/>
    <property type="evidence" value="ECO:0007669"/>
    <property type="project" value="TreeGrafter"/>
</dbReference>
<feature type="domain" description="NF-kappa-B-activating protein C-terminal" evidence="3">
    <location>
        <begin position="282"/>
        <end position="383"/>
    </location>
</feature>
<dbReference type="InterPro" id="IPR040466">
    <property type="entry name" value="NKAP"/>
</dbReference>
<evidence type="ECO:0000313" key="4">
    <source>
        <dbReference type="EMBL" id="KZS98620.1"/>
    </source>
</evidence>
<dbReference type="AlphaFoldDB" id="A0A165A8I2"/>
<feature type="region of interest" description="Disordered" evidence="2">
    <location>
        <begin position="1"/>
        <end position="280"/>
    </location>
</feature>
<dbReference type="GO" id="GO:0005634">
    <property type="term" value="C:nucleus"/>
    <property type="evidence" value="ECO:0007669"/>
    <property type="project" value="TreeGrafter"/>
</dbReference>
<evidence type="ECO:0000313" key="5">
    <source>
        <dbReference type="Proteomes" id="UP000076722"/>
    </source>
</evidence>
<accession>A0A165A8I2</accession>
<name>A0A165A8I2_9AGAM</name>
<evidence type="ECO:0000256" key="1">
    <source>
        <dbReference type="ARBA" id="ARBA00009313"/>
    </source>
</evidence>
<gene>
    <name evidence="4" type="ORF">SISNIDRAFT_448898</name>
</gene>
<feature type="compositionally biased region" description="Basic residues" evidence="2">
    <location>
        <begin position="178"/>
        <end position="189"/>
    </location>
</feature>
<dbReference type="OrthoDB" id="273141at2759"/>
<dbReference type="STRING" id="1314777.A0A165A8I2"/>
<proteinExistence type="inferred from homology"/>
<feature type="compositionally biased region" description="Basic residues" evidence="2">
    <location>
        <begin position="133"/>
        <end position="142"/>
    </location>
</feature>
<dbReference type="InterPro" id="IPR009269">
    <property type="entry name" value="NKAP_C"/>
</dbReference>
<feature type="compositionally biased region" description="Basic and acidic residues" evidence="2">
    <location>
        <begin position="100"/>
        <end position="110"/>
    </location>
</feature>
<feature type="compositionally biased region" description="Basic and acidic residues" evidence="2">
    <location>
        <begin position="25"/>
        <end position="52"/>
    </location>
</feature>
<feature type="compositionally biased region" description="Basic residues" evidence="2">
    <location>
        <begin position="159"/>
        <end position="170"/>
    </location>
</feature>
<dbReference type="PANTHER" id="PTHR13087:SF0">
    <property type="entry name" value="NFKB ACTIVATING PROTEIN LIKE"/>
    <property type="match status" value="1"/>
</dbReference>
<dbReference type="Proteomes" id="UP000076722">
    <property type="component" value="Unassembled WGS sequence"/>
</dbReference>
<feature type="compositionally biased region" description="Basic and acidic residues" evidence="2">
    <location>
        <begin position="64"/>
        <end position="82"/>
    </location>
</feature>
<dbReference type="PANTHER" id="PTHR13087">
    <property type="entry name" value="NF-KAPPA B ACTIVATING PROTEIN"/>
    <property type="match status" value="1"/>
</dbReference>
<sequence>MAVVHPSRLGLVPSDGIDRSSSYRSDSRHVPRSDRRSRSRSPGRERNGRRASPDYSQMRSEPPPWRKEENMYPPRQHQDGHDGYYGAGRGGGGGGGSDWLDSRRVQRENSDFSIWPPSPKAPTRDLSPSGGTKTKRSRRSRTRSVSPSSSSSSEDDRARRRKEKEKRRSRRDKEEKRDHRKSKRRRHHRDERDDEKDRRRSRSHSQRERSRTQEPPPVSDDEEMWVEKPATTAAAPLPPSLSQRHEVDKPSTAVNNGQDESDEEVGPQPINQPTGHQRVDERQYGGQLLRGEGSAMAAFLAEDAHARIPRRGEIGLTSDEIAQYEDVGYVMSGSRHRRMNAVRMRKENQVISAEEKRGILKLQKEERARREAILRDEFKELVQDSLKGTAPEPKAI</sequence>
<evidence type="ECO:0000256" key="2">
    <source>
        <dbReference type="SAM" id="MobiDB-lite"/>
    </source>
</evidence>
<feature type="compositionally biased region" description="Low complexity" evidence="2">
    <location>
        <begin position="143"/>
        <end position="152"/>
    </location>
</feature>
<organism evidence="4 5">
    <name type="scientific">Sistotremastrum niveocremeum HHB9708</name>
    <dbReference type="NCBI Taxonomy" id="1314777"/>
    <lineage>
        <taxon>Eukaryota</taxon>
        <taxon>Fungi</taxon>
        <taxon>Dikarya</taxon>
        <taxon>Basidiomycota</taxon>
        <taxon>Agaricomycotina</taxon>
        <taxon>Agaricomycetes</taxon>
        <taxon>Sistotremastrales</taxon>
        <taxon>Sistotremastraceae</taxon>
        <taxon>Sertulicium</taxon>
        <taxon>Sertulicium niveocremeum</taxon>
    </lineage>
</organism>
<dbReference type="EMBL" id="KV419395">
    <property type="protein sequence ID" value="KZS98620.1"/>
    <property type="molecule type" value="Genomic_DNA"/>
</dbReference>
<keyword evidence="5" id="KW-1185">Reference proteome</keyword>
<comment type="similarity">
    <text evidence="1">Belongs to the NKAP family.</text>
</comment>
<dbReference type="Pfam" id="PF06047">
    <property type="entry name" value="Nkap_C"/>
    <property type="match status" value="1"/>
</dbReference>
<feature type="compositionally biased region" description="Gly residues" evidence="2">
    <location>
        <begin position="83"/>
        <end position="97"/>
    </location>
</feature>
<dbReference type="GO" id="GO:0003682">
    <property type="term" value="F:chromatin binding"/>
    <property type="evidence" value="ECO:0007669"/>
    <property type="project" value="InterPro"/>
</dbReference>